<evidence type="ECO:0000259" key="1">
    <source>
        <dbReference type="SMART" id="SM00597"/>
    </source>
</evidence>
<proteinExistence type="predicted"/>
<comment type="caution">
    <text evidence="2">The sequence shown here is derived from an EMBL/GenBank/DDBJ whole genome shotgun (WGS) entry which is preliminary data.</text>
</comment>
<accession>A0A6G0VRK0</accession>
<dbReference type="EMBL" id="VUJU01013086">
    <property type="protein sequence ID" value="KAF0705962.1"/>
    <property type="molecule type" value="Genomic_DNA"/>
</dbReference>
<gene>
    <name evidence="2" type="ORF">FWK35_00036577</name>
</gene>
<evidence type="ECO:0000313" key="3">
    <source>
        <dbReference type="Proteomes" id="UP000478052"/>
    </source>
</evidence>
<dbReference type="InterPro" id="IPR006580">
    <property type="entry name" value="Znf_TTF"/>
</dbReference>
<sequence length="731" mass="85016">MWPAVVAITHKYPFFSAPKKIKLEVNDESNFDSPSAEENVDRISILYSAFYLKYFLIKLNCTIVYNIQFNFNLFSNTNEQLNQELEKSNYSSSSSTCSSVDLCSSSYESDDEIDKSVITNCETELEFIVKPQSLPTVPGPYDISQTIDEEPYQPNLKNFPKTTYGTGRTKRSRSFQFCWYEQFKWIEYSQSENAVYCFPCRFFSLKQKNDSDNMFISTGYTNWKNAMSSRGFLRHDNSDEHKNCTMSWIEFKKNKLNKTSVLSQLNNHHASIVIENKKYIEAIIISLRMLAIQGIAFHGHLENESSINQGNFLELMKVISLFDNVVKKKMNGPKNARYLHHLIQKELIHIMANMIINKISSELEKSLYFAIMIDETKDITKTEQLSVVVRYYYNNEIKERFLGFTPIKNLDANALFNHIQVKLNKCKIDMNKCVAQTYDGANVMRGSINGVQALFKNKVPHAFYIHCHNYRLNLVLVDVAKNVDEVNFFFNFLQDLYNFISGSSIHSKFIELQKQILKIPKPIELKRLRLTRWSSQIHTCRAVKATLEVILLLLYKISNEKSMRSSEATGLLKNIDFKFIYLLLFFNDLLSQINLLTKYLQDKNADMAKEIILMNSLKEHFCEIRNDLSYHSKLYSETKLRVNKLNIKHPSAHNREKNRVKKLPKHLQKYIVEGNSLESSVLSSETDFRNNLYLIIIDKINAELNKRFSNNEDLLMGISVLDPSNSNFLDK</sequence>
<organism evidence="2 3">
    <name type="scientific">Aphis craccivora</name>
    <name type="common">Cowpea aphid</name>
    <dbReference type="NCBI Taxonomy" id="307492"/>
    <lineage>
        <taxon>Eukaryota</taxon>
        <taxon>Metazoa</taxon>
        <taxon>Ecdysozoa</taxon>
        <taxon>Arthropoda</taxon>
        <taxon>Hexapoda</taxon>
        <taxon>Insecta</taxon>
        <taxon>Pterygota</taxon>
        <taxon>Neoptera</taxon>
        <taxon>Paraneoptera</taxon>
        <taxon>Hemiptera</taxon>
        <taxon>Sternorrhyncha</taxon>
        <taxon>Aphidomorpha</taxon>
        <taxon>Aphidoidea</taxon>
        <taxon>Aphididae</taxon>
        <taxon>Aphidini</taxon>
        <taxon>Aphis</taxon>
        <taxon>Aphis</taxon>
    </lineage>
</organism>
<dbReference type="PANTHER" id="PTHR45749">
    <property type="match status" value="1"/>
</dbReference>
<dbReference type="AlphaFoldDB" id="A0A6G0VRK0"/>
<dbReference type="OrthoDB" id="6621569at2759"/>
<dbReference type="Pfam" id="PF14291">
    <property type="entry name" value="DUF4371"/>
    <property type="match status" value="1"/>
</dbReference>
<dbReference type="InterPro" id="IPR012337">
    <property type="entry name" value="RNaseH-like_sf"/>
</dbReference>
<dbReference type="SUPFAM" id="SSF53098">
    <property type="entry name" value="Ribonuclease H-like"/>
    <property type="match status" value="1"/>
</dbReference>
<dbReference type="Proteomes" id="UP000478052">
    <property type="component" value="Unassembled WGS sequence"/>
</dbReference>
<name>A0A6G0VRK0_APHCR</name>
<keyword evidence="3" id="KW-1185">Reference proteome</keyword>
<reference evidence="2 3" key="1">
    <citation type="submission" date="2019-08" db="EMBL/GenBank/DDBJ databases">
        <title>Whole genome of Aphis craccivora.</title>
        <authorList>
            <person name="Voronova N.V."/>
            <person name="Shulinski R.S."/>
            <person name="Bandarenka Y.V."/>
            <person name="Zhorov D.G."/>
            <person name="Warner D."/>
        </authorList>
    </citation>
    <scope>NUCLEOTIDE SEQUENCE [LARGE SCALE GENOMIC DNA]</scope>
    <source>
        <strain evidence="2">180601</strain>
        <tissue evidence="2">Whole Body</tissue>
    </source>
</reference>
<feature type="domain" description="TTF-type" evidence="1">
    <location>
        <begin position="171"/>
        <end position="272"/>
    </location>
</feature>
<feature type="non-terminal residue" evidence="2">
    <location>
        <position position="731"/>
    </location>
</feature>
<dbReference type="PANTHER" id="PTHR45749:SF37">
    <property type="entry name" value="OS05G0311600 PROTEIN"/>
    <property type="match status" value="1"/>
</dbReference>
<dbReference type="InterPro" id="IPR025398">
    <property type="entry name" value="DUF4371"/>
</dbReference>
<protein>
    <submittedName>
        <fullName evidence="2">Zinc finger MYM-type protein 1-like</fullName>
    </submittedName>
</protein>
<dbReference type="SMART" id="SM00597">
    <property type="entry name" value="ZnF_TTF"/>
    <property type="match status" value="1"/>
</dbReference>
<evidence type="ECO:0000313" key="2">
    <source>
        <dbReference type="EMBL" id="KAF0705962.1"/>
    </source>
</evidence>